<evidence type="ECO:0000313" key="4">
    <source>
        <dbReference type="EMBL" id="MFB9884894.1"/>
    </source>
</evidence>
<dbReference type="PANTHER" id="PTHR43877">
    <property type="entry name" value="AMINOALKYLPHOSPHONATE N-ACETYLTRANSFERASE-RELATED-RELATED"/>
    <property type="match status" value="1"/>
</dbReference>
<dbReference type="CDD" id="cd04301">
    <property type="entry name" value="NAT_SF"/>
    <property type="match status" value="1"/>
</dbReference>
<protein>
    <submittedName>
        <fullName evidence="4">GNAT family N-acetyltransferase</fullName>
        <ecNumber evidence="4">2.3.-.-</ecNumber>
    </submittedName>
</protein>
<dbReference type="InterPro" id="IPR050832">
    <property type="entry name" value="Bact_Acetyltransf"/>
</dbReference>
<accession>A0ABV5Z9U3</accession>
<dbReference type="Pfam" id="PF00583">
    <property type="entry name" value="Acetyltransf_1"/>
    <property type="match status" value="1"/>
</dbReference>
<organism evidence="4 5">
    <name type="scientific">Balneatrix alpica</name>
    <dbReference type="NCBI Taxonomy" id="75684"/>
    <lineage>
        <taxon>Bacteria</taxon>
        <taxon>Pseudomonadati</taxon>
        <taxon>Pseudomonadota</taxon>
        <taxon>Gammaproteobacteria</taxon>
        <taxon>Oceanospirillales</taxon>
        <taxon>Balneatrichaceae</taxon>
        <taxon>Balneatrix</taxon>
    </lineage>
</organism>
<evidence type="ECO:0000259" key="3">
    <source>
        <dbReference type="PROSITE" id="PS51186"/>
    </source>
</evidence>
<keyword evidence="1 4" id="KW-0808">Transferase</keyword>
<evidence type="ECO:0000256" key="2">
    <source>
        <dbReference type="ARBA" id="ARBA00023315"/>
    </source>
</evidence>
<gene>
    <name evidence="4" type="ORF">ACFFLH_00500</name>
</gene>
<name>A0ABV5Z9U3_9GAMM</name>
<dbReference type="RefSeq" id="WP_027313469.1">
    <property type="nucleotide sequence ID" value="NZ_JAUESS010000002.1"/>
</dbReference>
<evidence type="ECO:0000256" key="1">
    <source>
        <dbReference type="ARBA" id="ARBA00022679"/>
    </source>
</evidence>
<keyword evidence="5" id="KW-1185">Reference proteome</keyword>
<sequence>MAIELITAATWPEILQLQGEVYRDVEPEEVEILQDKWIRSPQSCFIYREDDHLKGYLLSHPWHDDHPPKLFQRLPLGTDGKVLFLHDLAISPSSSGQGIGSIMLHHLIALAGHSGYQEIRLVSVQNSSRFWQKQGFTALPQAVCNSYGQDALFMARTLSE</sequence>
<proteinExistence type="predicted"/>
<evidence type="ECO:0000313" key="5">
    <source>
        <dbReference type="Proteomes" id="UP001589628"/>
    </source>
</evidence>
<dbReference type="EC" id="2.3.-.-" evidence="4"/>
<dbReference type="EMBL" id="JBHLZN010000001">
    <property type="protein sequence ID" value="MFB9884894.1"/>
    <property type="molecule type" value="Genomic_DNA"/>
</dbReference>
<dbReference type="Gene3D" id="3.40.630.30">
    <property type="match status" value="1"/>
</dbReference>
<dbReference type="InterPro" id="IPR000182">
    <property type="entry name" value="GNAT_dom"/>
</dbReference>
<dbReference type="PANTHER" id="PTHR43877:SF2">
    <property type="entry name" value="AMINOALKYLPHOSPHONATE N-ACETYLTRANSFERASE-RELATED"/>
    <property type="match status" value="1"/>
</dbReference>
<dbReference type="PROSITE" id="PS51186">
    <property type="entry name" value="GNAT"/>
    <property type="match status" value="1"/>
</dbReference>
<reference evidence="4 5" key="1">
    <citation type="submission" date="2024-09" db="EMBL/GenBank/DDBJ databases">
        <authorList>
            <person name="Sun Q."/>
            <person name="Mori K."/>
        </authorList>
    </citation>
    <scope>NUCLEOTIDE SEQUENCE [LARGE SCALE GENOMIC DNA]</scope>
    <source>
        <strain evidence="4 5">ATCC 51285</strain>
    </source>
</reference>
<dbReference type="SUPFAM" id="SSF55729">
    <property type="entry name" value="Acyl-CoA N-acyltransferases (Nat)"/>
    <property type="match status" value="1"/>
</dbReference>
<comment type="caution">
    <text evidence="4">The sequence shown here is derived from an EMBL/GenBank/DDBJ whole genome shotgun (WGS) entry which is preliminary data.</text>
</comment>
<feature type="domain" description="N-acetyltransferase" evidence="3">
    <location>
        <begin position="1"/>
        <end position="159"/>
    </location>
</feature>
<dbReference type="Proteomes" id="UP001589628">
    <property type="component" value="Unassembled WGS sequence"/>
</dbReference>
<keyword evidence="2 4" id="KW-0012">Acyltransferase</keyword>
<dbReference type="GO" id="GO:0016746">
    <property type="term" value="F:acyltransferase activity"/>
    <property type="evidence" value="ECO:0007669"/>
    <property type="project" value="UniProtKB-KW"/>
</dbReference>
<dbReference type="InterPro" id="IPR016181">
    <property type="entry name" value="Acyl_CoA_acyltransferase"/>
</dbReference>